<dbReference type="RefSeq" id="XP_022465794.1">
    <property type="nucleotide sequence ID" value="XM_022609393.1"/>
</dbReference>
<evidence type="ECO:0000313" key="1">
    <source>
        <dbReference type="EMBL" id="CCK71549.1"/>
    </source>
</evidence>
<evidence type="ECO:0000313" key="2">
    <source>
        <dbReference type="Proteomes" id="UP000006310"/>
    </source>
</evidence>
<reference evidence="2" key="2">
    <citation type="submission" date="2012-08" db="EMBL/GenBank/DDBJ databases">
        <title>Genome sequence of Kazachstania naganishii.</title>
        <authorList>
            <person name="Gordon J.L."/>
            <person name="Armisen D."/>
            <person name="Proux-Wera E."/>
            <person name="OhEigeartaigh S.S."/>
            <person name="Byrne K.P."/>
            <person name="Wolfe K.H."/>
        </authorList>
    </citation>
    <scope>NUCLEOTIDE SEQUENCE [LARGE SCALE GENOMIC DNA]</scope>
    <source>
        <strain evidence="2">ATCC MYA-139 / BCRC 22969 / CBS 8797 / CCRC 22969 / KCTC 17520 / NBRC 10181 / NCYC 3082</strain>
    </source>
</reference>
<dbReference type="GO" id="GO:0000422">
    <property type="term" value="P:autophagy of mitochondrion"/>
    <property type="evidence" value="ECO:0007669"/>
    <property type="project" value="EnsemblFungi"/>
</dbReference>
<dbReference type="OrthoDB" id="4065598at2759"/>
<dbReference type="OMA" id="QIETICN"/>
<name>J7S8I0_HUIN7</name>
<protein>
    <recommendedName>
        <fullName evidence="3">Autophagy-related protein 31</fullName>
    </recommendedName>
</protein>
<sequence length="157" mass="17890">MDPITLCVNDKNVCQALSPQNQSWKDSLSESPTYRQSIGKSMFPTNIKYIFDGEEICNKEDDAENVIILEMSEGGQVESVEMISDDFELLRFKNNGENPLLDTTVQGNKLNIDLELDVVSKFRELSEITADLSLEELVNVYKIQNEQLRSIYNSIMK</sequence>
<dbReference type="Proteomes" id="UP000006310">
    <property type="component" value="Chromosome 8"/>
</dbReference>
<dbReference type="KEGG" id="kng:KNAG_0H01360"/>
<dbReference type="Pfam" id="PF09795">
    <property type="entry name" value="ATG31"/>
    <property type="match status" value="1"/>
</dbReference>
<organism evidence="1 2">
    <name type="scientific">Huiozyma naganishii (strain ATCC MYA-139 / BCRC 22969 / CBS 8797 / KCTC 17520 / NBRC 10181 / NCYC 3082 / Yp74L-3)</name>
    <name type="common">Yeast</name>
    <name type="synonym">Kazachstania naganishii</name>
    <dbReference type="NCBI Taxonomy" id="1071383"/>
    <lineage>
        <taxon>Eukaryota</taxon>
        <taxon>Fungi</taxon>
        <taxon>Dikarya</taxon>
        <taxon>Ascomycota</taxon>
        <taxon>Saccharomycotina</taxon>
        <taxon>Saccharomycetes</taxon>
        <taxon>Saccharomycetales</taxon>
        <taxon>Saccharomycetaceae</taxon>
        <taxon>Huiozyma</taxon>
    </lineage>
</organism>
<proteinExistence type="predicted"/>
<gene>
    <name evidence="1" type="primary">KNAG0H01360</name>
    <name evidence="1" type="ordered locus">KNAG_0H01360</name>
</gene>
<dbReference type="GeneID" id="34527281"/>
<dbReference type="STRING" id="1071383.J7S8I0"/>
<dbReference type="HOGENOM" id="CLU_138108_0_0_1"/>
<dbReference type="GO" id="GO:0000407">
    <property type="term" value="C:phagophore assembly site"/>
    <property type="evidence" value="ECO:0007669"/>
    <property type="project" value="EnsemblFungi"/>
</dbReference>
<dbReference type="Gene3D" id="2.60.270.60">
    <property type="match status" value="1"/>
</dbReference>
<dbReference type="GO" id="GO:1990316">
    <property type="term" value="C:Atg1/ULK1 kinase complex"/>
    <property type="evidence" value="ECO:0007669"/>
    <property type="project" value="EnsemblFungi"/>
</dbReference>
<evidence type="ECO:0008006" key="3">
    <source>
        <dbReference type="Google" id="ProtNLM"/>
    </source>
</evidence>
<dbReference type="AlphaFoldDB" id="J7S8I0"/>
<dbReference type="GO" id="GO:0034727">
    <property type="term" value="P:piecemeal microautophagy of the nucleus"/>
    <property type="evidence" value="ECO:0007669"/>
    <property type="project" value="EnsemblFungi"/>
</dbReference>
<reference evidence="1 2" key="1">
    <citation type="journal article" date="2011" name="Proc. Natl. Acad. Sci. U.S.A.">
        <title>Evolutionary erosion of yeast sex chromosomes by mating-type switching accidents.</title>
        <authorList>
            <person name="Gordon J.L."/>
            <person name="Armisen D."/>
            <person name="Proux-Wera E."/>
            <person name="Oheigeartaigh S.S."/>
            <person name="Byrne K.P."/>
            <person name="Wolfe K.H."/>
        </authorList>
    </citation>
    <scope>NUCLEOTIDE SEQUENCE [LARGE SCALE GENOMIC DNA]</scope>
    <source>
        <strain evidence="2">ATCC MYA-139 / BCRC 22969 / CBS 8797 / CCRC 22969 / KCTC 17520 / NBRC 10181 / NCYC 3082</strain>
    </source>
</reference>
<dbReference type="EMBL" id="HE978321">
    <property type="protein sequence ID" value="CCK71549.1"/>
    <property type="molecule type" value="Genomic_DNA"/>
</dbReference>
<accession>J7S8I0</accession>
<dbReference type="eggNOG" id="ENOG502SA9V">
    <property type="taxonomic scope" value="Eukaryota"/>
</dbReference>
<dbReference type="InterPro" id="IPR018621">
    <property type="entry name" value="Atg31"/>
</dbReference>
<keyword evidence="2" id="KW-1185">Reference proteome</keyword>